<dbReference type="PROSITE" id="PS50893">
    <property type="entry name" value="ABC_TRANSPORTER_2"/>
    <property type="match status" value="2"/>
</dbReference>
<dbReference type="Pfam" id="PF16326">
    <property type="entry name" value="ABC_tran_CTD"/>
    <property type="match status" value="1"/>
</dbReference>
<dbReference type="Proteomes" id="UP000029278">
    <property type="component" value="Unassembled WGS sequence"/>
</dbReference>
<evidence type="ECO:0000256" key="13">
    <source>
        <dbReference type="SAM" id="MobiDB-lite"/>
    </source>
</evidence>
<reference evidence="15 16" key="1">
    <citation type="submission" date="2014-04" db="EMBL/GenBank/DDBJ databases">
        <authorList>
            <person name="Bishop-Lilly K.A."/>
            <person name="Broomall S.M."/>
            <person name="Chain P.S."/>
            <person name="Chertkov O."/>
            <person name="Coyne S.R."/>
            <person name="Daligault H.E."/>
            <person name="Davenport K.W."/>
            <person name="Erkkila T."/>
            <person name="Frey K.G."/>
            <person name="Gibbons H.S."/>
            <person name="Gu W."/>
            <person name="Jaissle J."/>
            <person name="Johnson S.L."/>
            <person name="Koroleva G.I."/>
            <person name="Ladner J.T."/>
            <person name="Lo C.-C."/>
            <person name="Minogue T.D."/>
            <person name="Munk C."/>
            <person name="Palacios G.F."/>
            <person name="Redden C.L."/>
            <person name="Rosenzweig C.N."/>
            <person name="Scholz M.B."/>
            <person name="Teshima H."/>
            <person name="Xu Y."/>
        </authorList>
    </citation>
    <scope>NUCLEOTIDE SEQUENCE [LARGE SCALE GENOMIC DNA]</scope>
    <source>
        <strain evidence="15 16">8244</strain>
    </source>
</reference>
<dbReference type="GO" id="GO:0019843">
    <property type="term" value="F:rRNA binding"/>
    <property type="evidence" value="ECO:0007669"/>
    <property type="project" value="UniProtKB-KW"/>
</dbReference>
<dbReference type="EMBL" id="JMQA01000040">
    <property type="protein sequence ID" value="KFM98357.1"/>
    <property type="molecule type" value="Genomic_DNA"/>
</dbReference>
<proteinExistence type="inferred from homology"/>
<evidence type="ECO:0000256" key="9">
    <source>
        <dbReference type="ARBA" id="ARBA00022845"/>
    </source>
</evidence>
<evidence type="ECO:0000256" key="2">
    <source>
        <dbReference type="ARBA" id="ARBA00022490"/>
    </source>
</evidence>
<evidence type="ECO:0000256" key="4">
    <source>
        <dbReference type="ARBA" id="ARBA00022730"/>
    </source>
</evidence>
<evidence type="ECO:0000256" key="11">
    <source>
        <dbReference type="ARBA" id="ARBA00022917"/>
    </source>
</evidence>
<dbReference type="AlphaFoldDB" id="A0A090YK92"/>
<dbReference type="Gene3D" id="1.10.287.380">
    <property type="entry name" value="Valyl-tRNA synthetase, C-terminal domain"/>
    <property type="match status" value="1"/>
</dbReference>
<keyword evidence="16" id="KW-1185">Reference proteome</keyword>
<dbReference type="InterPro" id="IPR051309">
    <property type="entry name" value="ABCF_ATPase"/>
</dbReference>
<sequence>MNILTVEHITKTYGEKVLFQDVSFGMEENDKIGVIGVNGTGKSTFLRVIAGLEAADDGRIAINRDVRVNFLAQNPQYDPEISVLRGVFQGGGPELQVVSAYMEAEEALEQSPEDAARQAELTRLAQEMDRLQAWTLVSDAKSVLSKLGIGDFGQKMGTLSGGQRKRVALASALIVPSELLIMDEPTNHIDNDSVAWLETYLQKRRGALLLITHDRYFLDRVCNVMLELDHGRLFRYEANYSRFLELKSEREEREAASEQKRQNLLRTELAWIRRGAKARSTKQKARIERFEQLQAAKTEYKSDALDISVASTRLGRKIVEIHGIRKSSGDRLLIGDLTYTAVPGDRVGIVGPNGSGKSTLLNMIAGRIEPDQGEIVIGQTVKLGYFTQEHQEMDGKQRVIEYIKEAAEVVATADGTRITAAQMLERFLFPPDMQWTPISKLSGGEKRRLYLLRVLMGAPNVLLLDEPTNDLDIQTLTVLEAYLDEFPGAVFVVSHDRYFLDRTVDKIMAFEGGGVVAVHVGDYSDYEERLRASGGGLSKTAAGGGPGKPGSGAGAGKPAAGGAKASAGSGSSDPSGSGTGHSDAAAGADASNYRGASRGDKLKFSYNEQREFETIEATIEAAEQRLADIAGEMEAAASDAARLQELMKQQEEAEAELERLMERWTYLNELAEKIAAQRNS</sequence>
<keyword evidence="3" id="KW-0820">tRNA-binding</keyword>
<evidence type="ECO:0000256" key="12">
    <source>
        <dbReference type="SAM" id="Coils"/>
    </source>
</evidence>
<evidence type="ECO:0000256" key="7">
    <source>
        <dbReference type="ARBA" id="ARBA00022801"/>
    </source>
</evidence>
<feature type="compositionally biased region" description="Gly residues" evidence="13">
    <location>
        <begin position="537"/>
        <end position="555"/>
    </location>
</feature>
<dbReference type="GO" id="GO:0000049">
    <property type="term" value="F:tRNA binding"/>
    <property type="evidence" value="ECO:0007669"/>
    <property type="project" value="UniProtKB-KW"/>
</dbReference>
<evidence type="ECO:0000313" key="15">
    <source>
        <dbReference type="EMBL" id="KFM98357.1"/>
    </source>
</evidence>
<keyword evidence="12" id="KW-0175">Coiled coil</keyword>
<dbReference type="GO" id="GO:0016887">
    <property type="term" value="F:ATP hydrolysis activity"/>
    <property type="evidence" value="ECO:0007669"/>
    <property type="project" value="InterPro"/>
</dbReference>
<dbReference type="SMART" id="SM00382">
    <property type="entry name" value="AAA"/>
    <property type="match status" value="2"/>
</dbReference>
<feature type="region of interest" description="Disordered" evidence="13">
    <location>
        <begin position="537"/>
        <end position="594"/>
    </location>
</feature>
<dbReference type="EC" id="3.6.3.41" evidence="15"/>
<dbReference type="PATRIC" id="fig|44252.3.peg.4873"/>
<dbReference type="Pfam" id="PF00005">
    <property type="entry name" value="ABC_tran"/>
    <property type="match status" value="2"/>
</dbReference>
<evidence type="ECO:0000313" key="16">
    <source>
        <dbReference type="Proteomes" id="UP000029278"/>
    </source>
</evidence>
<dbReference type="InterPro" id="IPR003439">
    <property type="entry name" value="ABC_transporter-like_ATP-bd"/>
</dbReference>
<feature type="domain" description="ABC transporter" evidence="14">
    <location>
        <begin position="319"/>
        <end position="537"/>
    </location>
</feature>
<evidence type="ECO:0000256" key="6">
    <source>
        <dbReference type="ARBA" id="ARBA00022741"/>
    </source>
</evidence>
<dbReference type="GeneID" id="77008395"/>
<evidence type="ECO:0000259" key="14">
    <source>
        <dbReference type="PROSITE" id="PS50893"/>
    </source>
</evidence>
<dbReference type="GO" id="GO:0006417">
    <property type="term" value="P:regulation of translation"/>
    <property type="evidence" value="ECO:0007669"/>
    <property type="project" value="UniProtKB-KW"/>
</dbReference>
<keyword evidence="9" id="KW-0810">Translation regulation</keyword>
<dbReference type="RefSeq" id="WP_036624298.1">
    <property type="nucleotide sequence ID" value="NZ_JAKOBR010000084.1"/>
</dbReference>
<evidence type="ECO:0000256" key="8">
    <source>
        <dbReference type="ARBA" id="ARBA00022840"/>
    </source>
</evidence>
<dbReference type="InterPro" id="IPR032781">
    <property type="entry name" value="ABC_tran_Xtn"/>
</dbReference>
<dbReference type="InterPro" id="IPR017871">
    <property type="entry name" value="ABC_transporter-like_CS"/>
</dbReference>
<dbReference type="InterPro" id="IPR027417">
    <property type="entry name" value="P-loop_NTPase"/>
</dbReference>
<keyword evidence="10" id="KW-0694">RNA-binding</keyword>
<dbReference type="GO" id="GO:0003677">
    <property type="term" value="F:DNA binding"/>
    <property type="evidence" value="ECO:0007669"/>
    <property type="project" value="InterPro"/>
</dbReference>
<dbReference type="FunFam" id="3.40.50.300:FF:000011">
    <property type="entry name" value="Putative ABC transporter ATP-binding component"/>
    <property type="match status" value="1"/>
</dbReference>
<dbReference type="InterPro" id="IPR003593">
    <property type="entry name" value="AAA+_ATPase"/>
</dbReference>
<dbReference type="OrthoDB" id="9762369at2"/>
<dbReference type="Pfam" id="PF12848">
    <property type="entry name" value="ABC_tran_Xtn"/>
    <property type="match status" value="1"/>
</dbReference>
<keyword evidence="7 15" id="KW-0378">Hydrolase</keyword>
<dbReference type="PROSITE" id="PS00211">
    <property type="entry name" value="ABC_TRANSPORTER_1"/>
    <property type="match status" value="1"/>
</dbReference>
<keyword evidence="6" id="KW-0547">Nucleotide-binding</keyword>
<comment type="caution">
    <text evidence="15">The sequence shown here is derived from an EMBL/GenBank/DDBJ whole genome shotgun (WGS) entry which is preliminary data.</text>
</comment>
<protein>
    <submittedName>
        <fullName evidence="15">Heme ABC exporter, ATP-binding protein CcmA</fullName>
        <ecNumber evidence="15">3.6.3.41</ecNumber>
    </submittedName>
</protein>
<evidence type="ECO:0000256" key="1">
    <source>
        <dbReference type="ARBA" id="ARBA00005868"/>
    </source>
</evidence>
<keyword evidence="2" id="KW-0963">Cytoplasm</keyword>
<dbReference type="InterPro" id="IPR037118">
    <property type="entry name" value="Val-tRNA_synth_C_sf"/>
</dbReference>
<dbReference type="HOGENOM" id="CLU_000604_36_0_9"/>
<dbReference type="GO" id="GO:0006412">
    <property type="term" value="P:translation"/>
    <property type="evidence" value="ECO:0007669"/>
    <property type="project" value="UniProtKB-KW"/>
</dbReference>
<feature type="coiled-coil region" evidence="12">
    <location>
        <begin position="612"/>
        <end position="663"/>
    </location>
</feature>
<dbReference type="CDD" id="cd03221">
    <property type="entry name" value="ABCF_EF-3"/>
    <property type="match status" value="2"/>
</dbReference>
<keyword evidence="8 15" id="KW-0067">ATP-binding</keyword>
<keyword evidence="4" id="KW-0699">rRNA-binding</keyword>
<dbReference type="STRING" id="44252.DJ90_4308"/>
<accession>A0A090YK92</accession>
<dbReference type="Gene3D" id="3.40.50.300">
    <property type="entry name" value="P-loop containing nucleotide triphosphate hydrolases"/>
    <property type="match status" value="2"/>
</dbReference>
<evidence type="ECO:0000256" key="3">
    <source>
        <dbReference type="ARBA" id="ARBA00022555"/>
    </source>
</evidence>
<evidence type="ECO:0000256" key="10">
    <source>
        <dbReference type="ARBA" id="ARBA00022884"/>
    </source>
</evidence>
<dbReference type="GO" id="GO:0005524">
    <property type="term" value="F:ATP binding"/>
    <property type="evidence" value="ECO:0007669"/>
    <property type="project" value="UniProtKB-KW"/>
</dbReference>
<dbReference type="PANTHER" id="PTHR42855">
    <property type="entry name" value="ABC TRANSPORTER ATP-BINDING SUBUNIT"/>
    <property type="match status" value="1"/>
</dbReference>
<evidence type="ECO:0000256" key="5">
    <source>
        <dbReference type="ARBA" id="ARBA00022737"/>
    </source>
</evidence>
<dbReference type="SUPFAM" id="SSF52540">
    <property type="entry name" value="P-loop containing nucleoside triphosphate hydrolases"/>
    <property type="match status" value="2"/>
</dbReference>
<feature type="compositionally biased region" description="Low complexity" evidence="13">
    <location>
        <begin position="556"/>
        <end position="591"/>
    </location>
</feature>
<gene>
    <name evidence="15" type="primary">ccmA</name>
    <name evidence="15" type="ORF">DJ90_4308</name>
</gene>
<comment type="similarity">
    <text evidence="1">Belongs to the ABC transporter superfamily. ABCF family. Translational throttle EttA subfamily.</text>
</comment>
<dbReference type="PANTHER" id="PTHR42855:SF1">
    <property type="entry name" value="ABC TRANSPORTER DOMAIN-CONTAINING PROTEIN"/>
    <property type="match status" value="1"/>
</dbReference>
<feature type="domain" description="ABC transporter" evidence="14">
    <location>
        <begin position="4"/>
        <end position="255"/>
    </location>
</feature>
<keyword evidence="5" id="KW-0677">Repeat</keyword>
<keyword evidence="11" id="KW-0648">Protein biosynthesis</keyword>
<dbReference type="FunFam" id="3.40.50.300:FF:000183">
    <property type="entry name" value="ABC transporter ATP-binding protein yjjK"/>
    <property type="match status" value="1"/>
</dbReference>
<name>A0A090YK92_PAEMA</name>
<organism evidence="15 16">
    <name type="scientific">Paenibacillus macerans</name>
    <name type="common">Bacillus macerans</name>
    <dbReference type="NCBI Taxonomy" id="44252"/>
    <lineage>
        <taxon>Bacteria</taxon>
        <taxon>Bacillati</taxon>
        <taxon>Bacillota</taxon>
        <taxon>Bacilli</taxon>
        <taxon>Bacillales</taxon>
        <taxon>Paenibacillaceae</taxon>
        <taxon>Paenibacillus</taxon>
    </lineage>
</organism>
<dbReference type="InterPro" id="IPR032524">
    <property type="entry name" value="ABC_tran_C"/>
</dbReference>